<keyword evidence="6 7" id="KW-0998">Cell outer membrane</keyword>
<evidence type="ECO:0000259" key="9">
    <source>
        <dbReference type="Pfam" id="PF07715"/>
    </source>
</evidence>
<evidence type="ECO:0000256" key="6">
    <source>
        <dbReference type="ARBA" id="ARBA00023237"/>
    </source>
</evidence>
<dbReference type="SUPFAM" id="SSF56935">
    <property type="entry name" value="Porins"/>
    <property type="match status" value="1"/>
</dbReference>
<name>A0A4S4NA29_9BACT</name>
<dbReference type="GO" id="GO:0015344">
    <property type="term" value="F:siderophore uptake transmembrane transporter activity"/>
    <property type="evidence" value="ECO:0007669"/>
    <property type="project" value="TreeGrafter"/>
</dbReference>
<comment type="caution">
    <text evidence="10">The sequence shown here is derived from an EMBL/GenBank/DDBJ whole genome shotgun (WGS) entry which is preliminary data.</text>
</comment>
<keyword evidence="11" id="KW-1185">Reference proteome</keyword>
<feature type="chain" id="PRO_5020845442" evidence="8">
    <location>
        <begin position="29"/>
        <end position="738"/>
    </location>
</feature>
<keyword evidence="8" id="KW-0732">Signal</keyword>
<gene>
    <name evidence="10" type="ORF">E4021_17180</name>
</gene>
<dbReference type="AlphaFoldDB" id="A0A4S4NA29"/>
<dbReference type="GO" id="GO:0044718">
    <property type="term" value="P:siderophore transmembrane transport"/>
    <property type="evidence" value="ECO:0007669"/>
    <property type="project" value="TreeGrafter"/>
</dbReference>
<proteinExistence type="inferred from homology"/>
<feature type="signal peptide" evidence="8">
    <location>
        <begin position="1"/>
        <end position="28"/>
    </location>
</feature>
<keyword evidence="10" id="KW-0675">Receptor</keyword>
<organism evidence="10 11">
    <name type="scientific">Neolewinella litorea</name>
    <dbReference type="NCBI Taxonomy" id="2562452"/>
    <lineage>
        <taxon>Bacteria</taxon>
        <taxon>Pseudomonadati</taxon>
        <taxon>Bacteroidota</taxon>
        <taxon>Saprospiria</taxon>
        <taxon>Saprospirales</taxon>
        <taxon>Lewinellaceae</taxon>
        <taxon>Neolewinella</taxon>
    </lineage>
</organism>
<evidence type="ECO:0000256" key="4">
    <source>
        <dbReference type="ARBA" id="ARBA00022692"/>
    </source>
</evidence>
<dbReference type="InterPro" id="IPR012910">
    <property type="entry name" value="Plug_dom"/>
</dbReference>
<comment type="similarity">
    <text evidence="7">Belongs to the TonB-dependent receptor family.</text>
</comment>
<evidence type="ECO:0000256" key="5">
    <source>
        <dbReference type="ARBA" id="ARBA00023136"/>
    </source>
</evidence>
<keyword evidence="3 7" id="KW-1134">Transmembrane beta strand</keyword>
<dbReference type="InterPro" id="IPR036942">
    <property type="entry name" value="Beta-barrel_TonB_sf"/>
</dbReference>
<dbReference type="InterPro" id="IPR037066">
    <property type="entry name" value="Plug_dom_sf"/>
</dbReference>
<dbReference type="Proteomes" id="UP000308528">
    <property type="component" value="Unassembled WGS sequence"/>
</dbReference>
<evidence type="ECO:0000313" key="10">
    <source>
        <dbReference type="EMBL" id="THH34928.1"/>
    </source>
</evidence>
<comment type="subcellular location">
    <subcellularLocation>
        <location evidence="1 7">Cell outer membrane</location>
        <topology evidence="1 7">Multi-pass membrane protein</topology>
    </subcellularLocation>
</comment>
<evidence type="ECO:0000256" key="2">
    <source>
        <dbReference type="ARBA" id="ARBA00022448"/>
    </source>
</evidence>
<dbReference type="Pfam" id="PF13715">
    <property type="entry name" value="CarbopepD_reg_2"/>
    <property type="match status" value="1"/>
</dbReference>
<feature type="domain" description="TonB-dependent receptor plug" evidence="9">
    <location>
        <begin position="110"/>
        <end position="216"/>
    </location>
</feature>
<dbReference type="EMBL" id="SRSF01000014">
    <property type="protein sequence ID" value="THH34928.1"/>
    <property type="molecule type" value="Genomic_DNA"/>
</dbReference>
<dbReference type="OrthoDB" id="99480at2"/>
<dbReference type="InterPro" id="IPR008969">
    <property type="entry name" value="CarboxyPept-like_regulatory"/>
</dbReference>
<dbReference type="PROSITE" id="PS52016">
    <property type="entry name" value="TONB_DEPENDENT_REC_3"/>
    <property type="match status" value="1"/>
</dbReference>
<dbReference type="InterPro" id="IPR039426">
    <property type="entry name" value="TonB-dep_rcpt-like"/>
</dbReference>
<dbReference type="PANTHER" id="PTHR30069:SF36">
    <property type="entry name" value="BLL6948 PROTEIN"/>
    <property type="match status" value="1"/>
</dbReference>
<sequence>MRTCLLTLLATCLATTCFGQGVTGRVLAADRSPIIGAYIIHLNSEHHTHSNELGNFELEGVAAGDSLRVTYLGYRTRVVPVPDDNKKLEVVLSESFFDLEAITVRPDLRSINVATDIDARLRPVNSAQDVLRRVPGLIIGQHAGGGKAEQIFLRGFDIDHGTDVAISVEGMPVNMVSHAHGQGYADLHFLIPETIEKIDYGKGPYYADHGNFATAGYVDFSLKEKLDGSLFTAEVGSFNTLRTVGLFDLLDGPTGHAYLATEYLLSDGPFVSSQHFSRLNLMGRYTADLASGSKVSVLASHFDSKWDASGQIPGRAVADGTIGRFGAIDDTEGGFTSRTNVAGQFLRVVDRNTFVKTEAYYSRYAFDLYSNFTFFLVDPVNGDQIRQSEDRALAGVNSELQHAFRTDTGEGTLKVGLGLRYDNNDEVALSRTKNRETLLERLQYGDIDETNLFAYAAADFEIGDLLINPALRVDHFVFNYVDRLQPTYDRQEQRKTAVSPKLNFLYTVNDRTQVFLKTGIGFHANDSRVVLDRSADAILPAAYGADLGGIFRPTPRLHLNAALWYLYLEQEFVYVGDAGIVEPSGESRRVGVDFGLRYQITDWLFADADLNYALARSIGEPEGANYIPLAPDLTSTGGLNVLRDRLSGGLRYRFVNDRPANEDNSIVAEGYFLLDANVNYTIRRLSLGLTAENLLGVDWNETQFATLSRLRTETEPVEEIHFTPGAPRAVRAVVRYRF</sequence>
<evidence type="ECO:0000256" key="3">
    <source>
        <dbReference type="ARBA" id="ARBA00022452"/>
    </source>
</evidence>
<evidence type="ECO:0000313" key="11">
    <source>
        <dbReference type="Proteomes" id="UP000308528"/>
    </source>
</evidence>
<evidence type="ECO:0000256" key="8">
    <source>
        <dbReference type="SAM" id="SignalP"/>
    </source>
</evidence>
<keyword evidence="5 7" id="KW-0472">Membrane</keyword>
<keyword evidence="2 7" id="KW-0813">Transport</keyword>
<dbReference type="Gene3D" id="2.40.170.20">
    <property type="entry name" value="TonB-dependent receptor, beta-barrel domain"/>
    <property type="match status" value="1"/>
</dbReference>
<dbReference type="GO" id="GO:0009279">
    <property type="term" value="C:cell outer membrane"/>
    <property type="evidence" value="ECO:0007669"/>
    <property type="project" value="UniProtKB-SubCell"/>
</dbReference>
<dbReference type="PANTHER" id="PTHR30069">
    <property type="entry name" value="TONB-DEPENDENT OUTER MEMBRANE RECEPTOR"/>
    <property type="match status" value="1"/>
</dbReference>
<dbReference type="SUPFAM" id="SSF49464">
    <property type="entry name" value="Carboxypeptidase regulatory domain-like"/>
    <property type="match status" value="1"/>
</dbReference>
<accession>A0A4S4NA29</accession>
<reference evidence="10 11" key="1">
    <citation type="submission" date="2019-04" db="EMBL/GenBank/DDBJ databases">
        <title>Lewinella litorea sp. nov., isolated from a marine sand.</title>
        <authorList>
            <person name="Yoon J.-H."/>
        </authorList>
    </citation>
    <scope>NUCLEOTIDE SEQUENCE [LARGE SCALE GENOMIC DNA]</scope>
    <source>
        <strain evidence="10 11">HSMS-39</strain>
    </source>
</reference>
<dbReference type="Gene3D" id="2.170.130.10">
    <property type="entry name" value="TonB-dependent receptor, plug domain"/>
    <property type="match status" value="1"/>
</dbReference>
<protein>
    <submittedName>
        <fullName evidence="10">TonB-dependent receptor</fullName>
    </submittedName>
</protein>
<evidence type="ECO:0000256" key="7">
    <source>
        <dbReference type="PROSITE-ProRule" id="PRU01360"/>
    </source>
</evidence>
<keyword evidence="4 7" id="KW-0812">Transmembrane</keyword>
<dbReference type="RefSeq" id="WP_136460631.1">
    <property type="nucleotide sequence ID" value="NZ_SRSF01000014.1"/>
</dbReference>
<evidence type="ECO:0000256" key="1">
    <source>
        <dbReference type="ARBA" id="ARBA00004571"/>
    </source>
</evidence>
<dbReference type="Pfam" id="PF07715">
    <property type="entry name" value="Plug"/>
    <property type="match status" value="1"/>
</dbReference>